<dbReference type="PANTHER" id="PTHR21531:SF0">
    <property type="entry name" value="PROTEIN LTV1 HOMOLOG"/>
    <property type="match status" value="1"/>
</dbReference>
<gene>
    <name evidence="4" type="ORF">PV327_007953</name>
</gene>
<dbReference type="PANTHER" id="PTHR21531">
    <property type="entry name" value="LOW-TEMPERATURE VIABILITY PROTEIN LTV1-RELATED"/>
    <property type="match status" value="1"/>
</dbReference>
<evidence type="ECO:0000256" key="1">
    <source>
        <dbReference type="ARBA" id="ARBA00009078"/>
    </source>
</evidence>
<dbReference type="GO" id="GO:0030688">
    <property type="term" value="C:preribosome, small subunit precursor"/>
    <property type="evidence" value="ECO:0007669"/>
    <property type="project" value="TreeGrafter"/>
</dbReference>
<evidence type="ECO:0000313" key="5">
    <source>
        <dbReference type="Proteomes" id="UP001168972"/>
    </source>
</evidence>
<dbReference type="InterPro" id="IPR007307">
    <property type="entry name" value="Ltv1"/>
</dbReference>
<feature type="region of interest" description="Disordered" evidence="3">
    <location>
        <begin position="174"/>
        <end position="224"/>
    </location>
</feature>
<evidence type="ECO:0000256" key="2">
    <source>
        <dbReference type="ARBA" id="ARBA00021561"/>
    </source>
</evidence>
<dbReference type="AlphaFoldDB" id="A0AA39G1M7"/>
<dbReference type="GO" id="GO:0000056">
    <property type="term" value="P:ribosomal small subunit export from nucleus"/>
    <property type="evidence" value="ECO:0007669"/>
    <property type="project" value="TreeGrafter"/>
</dbReference>
<dbReference type="GO" id="GO:0042274">
    <property type="term" value="P:ribosomal small subunit biogenesis"/>
    <property type="evidence" value="ECO:0007669"/>
    <property type="project" value="InterPro"/>
</dbReference>
<keyword evidence="5" id="KW-1185">Reference proteome</keyword>
<feature type="compositionally biased region" description="Acidic residues" evidence="3">
    <location>
        <begin position="176"/>
        <end position="188"/>
    </location>
</feature>
<dbReference type="EMBL" id="JAQQBR010000004">
    <property type="protein sequence ID" value="KAK0179134.1"/>
    <property type="molecule type" value="Genomic_DNA"/>
</dbReference>
<dbReference type="GO" id="GO:0005829">
    <property type="term" value="C:cytosol"/>
    <property type="evidence" value="ECO:0007669"/>
    <property type="project" value="TreeGrafter"/>
</dbReference>
<protein>
    <recommendedName>
        <fullName evidence="2">Protein LTV1 homolog</fullName>
    </recommendedName>
</protein>
<reference evidence="4" key="2">
    <citation type="submission" date="2023-03" db="EMBL/GenBank/DDBJ databases">
        <authorList>
            <person name="Inwood S.N."/>
            <person name="Skelly J.G."/>
            <person name="Guhlin J."/>
            <person name="Harrop T.W.R."/>
            <person name="Goldson S.G."/>
            <person name="Dearden P.K."/>
        </authorList>
    </citation>
    <scope>NUCLEOTIDE SEQUENCE</scope>
    <source>
        <strain evidence="4">Lincoln</strain>
        <tissue evidence="4">Whole body</tissue>
    </source>
</reference>
<dbReference type="Pfam" id="PF04180">
    <property type="entry name" value="LTV"/>
    <property type="match status" value="2"/>
</dbReference>
<dbReference type="Proteomes" id="UP001168972">
    <property type="component" value="Unassembled WGS sequence"/>
</dbReference>
<sequence length="479" mass="54880">MPKGKCKKFIDKNNSVNFHLLHRSQKDPLAADETAPQRVLVPVDSVQSSKCETKTIDKKKRKEEQQKYGIFFDDEYDYLQHLRNVNTLPVEWVCVEQPNKTKNDKKNAPKINLPSSVFASTVEEKVGLLNKAAPVSGLRLDLDPDIVAAMDDDFAYDDPDNVLEDDFIALANGDGSDVEFNEEDEENYEDKSDTSSGDMAFSDEERDEVCSLNGPQHTFNDEETKSRFSEYSMSSSVIRRNEQLTLLDDKFEKMWASYDQIEIGALECDEIEGHIAPNSDIILQYIEKSKKQETEDMENMSKIMAARLKIMEEKNSDSEEELDKIVINSNENDQWDCQSILSTYSNIYNHPKLISAPAKLGKIEINKRTGIPKNVLNGKPGKLTSKLLADLDMEYQMNRNQSNREGSVAGTMKSVVSVLSVRPKNETPEERKNRKAAWKEYKKARREERKANTEAFKEEKKRQEKLLMNNKYSKINRVL</sequence>
<feature type="compositionally biased region" description="Basic and acidic residues" evidence="3">
    <location>
        <begin position="423"/>
        <end position="463"/>
    </location>
</feature>
<evidence type="ECO:0000256" key="3">
    <source>
        <dbReference type="SAM" id="MobiDB-lite"/>
    </source>
</evidence>
<accession>A0AA39G1M7</accession>
<comment type="similarity">
    <text evidence="1">Belongs to the LTV1 family.</text>
</comment>
<organism evidence="4 5">
    <name type="scientific">Microctonus hyperodae</name>
    <name type="common">Parasitoid wasp</name>
    <dbReference type="NCBI Taxonomy" id="165561"/>
    <lineage>
        <taxon>Eukaryota</taxon>
        <taxon>Metazoa</taxon>
        <taxon>Ecdysozoa</taxon>
        <taxon>Arthropoda</taxon>
        <taxon>Hexapoda</taxon>
        <taxon>Insecta</taxon>
        <taxon>Pterygota</taxon>
        <taxon>Neoptera</taxon>
        <taxon>Endopterygota</taxon>
        <taxon>Hymenoptera</taxon>
        <taxon>Apocrita</taxon>
        <taxon>Ichneumonoidea</taxon>
        <taxon>Braconidae</taxon>
        <taxon>Euphorinae</taxon>
        <taxon>Microctonus</taxon>
    </lineage>
</organism>
<dbReference type="GO" id="GO:0005634">
    <property type="term" value="C:nucleus"/>
    <property type="evidence" value="ECO:0007669"/>
    <property type="project" value="TreeGrafter"/>
</dbReference>
<proteinExistence type="inferred from homology"/>
<reference evidence="4" key="1">
    <citation type="journal article" date="2023" name="bioRxiv">
        <title>Scaffold-level genome assemblies of two parasitoid biocontrol wasps reveal the parthenogenesis mechanism and an associated novel virus.</title>
        <authorList>
            <person name="Inwood S."/>
            <person name="Skelly J."/>
            <person name="Guhlin J."/>
            <person name="Harrop T."/>
            <person name="Goldson S."/>
            <person name="Dearden P."/>
        </authorList>
    </citation>
    <scope>NUCLEOTIDE SEQUENCE</scope>
    <source>
        <strain evidence="4">Lincoln</strain>
        <tissue evidence="4">Whole body</tissue>
    </source>
</reference>
<feature type="region of interest" description="Disordered" evidence="3">
    <location>
        <begin position="421"/>
        <end position="463"/>
    </location>
</feature>
<comment type="caution">
    <text evidence="4">The sequence shown here is derived from an EMBL/GenBank/DDBJ whole genome shotgun (WGS) entry which is preliminary data.</text>
</comment>
<name>A0AA39G1M7_MICHY</name>
<evidence type="ECO:0000313" key="4">
    <source>
        <dbReference type="EMBL" id="KAK0179134.1"/>
    </source>
</evidence>